<dbReference type="GO" id="GO:0009431">
    <property type="term" value="C:bacterial-type flagellum basal body, MS ring"/>
    <property type="evidence" value="ECO:0007669"/>
    <property type="project" value="InterPro"/>
</dbReference>
<comment type="similarity">
    <text evidence="3 9">Belongs to the FliF family.</text>
</comment>
<dbReference type="PANTHER" id="PTHR30046:SF0">
    <property type="entry name" value="FLAGELLAR M-RING PROTEIN"/>
    <property type="match status" value="1"/>
</dbReference>
<dbReference type="Pfam" id="PF08345">
    <property type="entry name" value="YscJ_FliF_C"/>
    <property type="match status" value="1"/>
</dbReference>
<feature type="transmembrane region" description="Helical" evidence="11">
    <location>
        <begin position="422"/>
        <end position="440"/>
    </location>
</feature>
<keyword evidence="4" id="KW-1003">Cell membrane</keyword>
<evidence type="ECO:0000313" key="15">
    <source>
        <dbReference type="Proteomes" id="UP000443843"/>
    </source>
</evidence>
<keyword evidence="6 11" id="KW-1133">Transmembrane helix</keyword>
<keyword evidence="5 11" id="KW-0812">Transmembrane</keyword>
<evidence type="ECO:0000259" key="12">
    <source>
        <dbReference type="Pfam" id="PF01514"/>
    </source>
</evidence>
<protein>
    <recommendedName>
        <fullName evidence="9">Flagellar M-ring protein</fullName>
    </recommendedName>
</protein>
<feature type="compositionally biased region" description="Basic and acidic residues" evidence="10">
    <location>
        <begin position="258"/>
        <end position="268"/>
    </location>
</feature>
<evidence type="ECO:0000256" key="8">
    <source>
        <dbReference type="ARBA" id="ARBA00023143"/>
    </source>
</evidence>
<evidence type="ECO:0000259" key="13">
    <source>
        <dbReference type="Pfam" id="PF08345"/>
    </source>
</evidence>
<feature type="region of interest" description="Disordered" evidence="10">
    <location>
        <begin position="250"/>
        <end position="323"/>
    </location>
</feature>
<dbReference type="InterPro" id="IPR045851">
    <property type="entry name" value="AMP-bd_C_sf"/>
</dbReference>
<gene>
    <name evidence="14" type="primary">fliF</name>
    <name evidence="14" type="ORF">GLS40_01100</name>
</gene>
<evidence type="ECO:0000313" key="14">
    <source>
        <dbReference type="EMBL" id="MWB76615.1"/>
    </source>
</evidence>
<dbReference type="InterPro" id="IPR013556">
    <property type="entry name" value="Flag_M-ring_C"/>
</dbReference>
<dbReference type="Proteomes" id="UP000443843">
    <property type="component" value="Unassembled WGS sequence"/>
</dbReference>
<evidence type="ECO:0000256" key="2">
    <source>
        <dbReference type="ARBA" id="ARBA00004651"/>
    </source>
</evidence>
<evidence type="ECO:0000256" key="5">
    <source>
        <dbReference type="ARBA" id="ARBA00022692"/>
    </source>
</evidence>
<feature type="region of interest" description="Disordered" evidence="10">
    <location>
        <begin position="204"/>
        <end position="223"/>
    </location>
</feature>
<dbReference type="PRINTS" id="PR01009">
    <property type="entry name" value="FLGMRINGFLIF"/>
</dbReference>
<comment type="caution">
    <text evidence="14">The sequence shown here is derived from an EMBL/GenBank/DDBJ whole genome shotgun (WGS) entry which is preliminary data.</text>
</comment>
<evidence type="ECO:0000256" key="3">
    <source>
        <dbReference type="ARBA" id="ARBA00007971"/>
    </source>
</evidence>
<dbReference type="InterPro" id="IPR006182">
    <property type="entry name" value="FliF_N_dom"/>
</dbReference>
<dbReference type="AlphaFoldDB" id="A0A844W0H9"/>
<organism evidence="14 15">
    <name type="scientific">Pseudooceanicola pacificus</name>
    <dbReference type="NCBI Taxonomy" id="2676438"/>
    <lineage>
        <taxon>Bacteria</taxon>
        <taxon>Pseudomonadati</taxon>
        <taxon>Pseudomonadota</taxon>
        <taxon>Alphaproteobacteria</taxon>
        <taxon>Rhodobacterales</taxon>
        <taxon>Paracoccaceae</taxon>
        <taxon>Pseudooceanicola</taxon>
    </lineage>
</organism>
<dbReference type="PANTHER" id="PTHR30046">
    <property type="entry name" value="FLAGELLAR M-RING PROTEIN"/>
    <property type="match status" value="1"/>
</dbReference>
<evidence type="ECO:0000256" key="7">
    <source>
        <dbReference type="ARBA" id="ARBA00023136"/>
    </source>
</evidence>
<evidence type="ECO:0000256" key="9">
    <source>
        <dbReference type="PIRNR" id="PIRNR004862"/>
    </source>
</evidence>
<comment type="function">
    <text evidence="9">The M ring may be actively involved in energy transduction.</text>
</comment>
<keyword evidence="15" id="KW-1185">Reference proteome</keyword>
<feature type="domain" description="Flagellar M-ring N-terminal" evidence="12">
    <location>
        <begin position="38"/>
        <end position="208"/>
    </location>
</feature>
<dbReference type="PIRSF" id="PIRSF004862">
    <property type="entry name" value="FliF"/>
    <property type="match status" value="1"/>
</dbReference>
<proteinExistence type="inferred from homology"/>
<dbReference type="Pfam" id="PF01514">
    <property type="entry name" value="YscJ_FliF"/>
    <property type="match status" value="1"/>
</dbReference>
<keyword evidence="7 11" id="KW-0472">Membrane</keyword>
<accession>A0A844W0H9</accession>
<dbReference type="InterPro" id="IPR043427">
    <property type="entry name" value="YscJ/FliF"/>
</dbReference>
<evidence type="ECO:0000256" key="6">
    <source>
        <dbReference type="ARBA" id="ARBA00022989"/>
    </source>
</evidence>
<evidence type="ECO:0000256" key="11">
    <source>
        <dbReference type="SAM" id="Phobius"/>
    </source>
</evidence>
<dbReference type="GO" id="GO:0005886">
    <property type="term" value="C:plasma membrane"/>
    <property type="evidence" value="ECO:0007669"/>
    <property type="project" value="UniProtKB-SubCell"/>
</dbReference>
<evidence type="ECO:0000256" key="10">
    <source>
        <dbReference type="SAM" id="MobiDB-lite"/>
    </source>
</evidence>
<comment type="subcellular location">
    <subcellularLocation>
        <location evidence="1 9">Bacterial flagellum basal body</location>
    </subcellularLocation>
    <subcellularLocation>
        <location evidence="2">Cell membrane</location>
        <topology evidence="2">Multi-pass membrane protein</topology>
    </subcellularLocation>
</comment>
<evidence type="ECO:0000256" key="1">
    <source>
        <dbReference type="ARBA" id="ARBA00004117"/>
    </source>
</evidence>
<dbReference type="EMBL" id="WNXQ01000001">
    <property type="protein sequence ID" value="MWB76615.1"/>
    <property type="molecule type" value="Genomic_DNA"/>
</dbReference>
<sequence length="537" mass="56877">MQQLSELWAGLSMRRRILAFLASAGMFVAVLLLARMASAPNLGLLYSGLEGTASGEVVAALEQRGVPYEVRGGSIFVDVAQRDELRMVLAGEGLPRNGVQGYELLDSLSGFGITSQMFDAAYWRAKEGELARTIAASPQVQSARVHIAHSGNRPFRKDTPPTASIFVTPASGSLAPAHARALRYLVASAVAGLMPENVAVMDSSGELIGNSDDTSQAPAGDDMAERMRDRVQRLLEARVGLGNVAVEVSVETETASESIRERRFDPTERVAISTESEERSNSSRNSDTGGAVTVASNLPDGGAGGGGDSSSQDSETRERVNYEVSATERELIRAPGAVRRLTVAVLVNGIAETAADGTVSTTPRDEAELAEMRELVASAVGFDEARGDVITLKSMTFQPVEMAGTPAAEGLIGGLSLDATRLVQMAVLAAVALILGLFVVRPLLMRRAEDVPLLARGAALPGPEEAAGEALTGEIDDGAFELPDLQIVSGFDGAGMAAMGEGGDTDPVQRLRELIADRREETLEILRFWLEDREEKV</sequence>
<dbReference type="GO" id="GO:0003774">
    <property type="term" value="F:cytoskeletal motor activity"/>
    <property type="evidence" value="ECO:0007669"/>
    <property type="project" value="InterPro"/>
</dbReference>
<keyword evidence="14" id="KW-0969">Cilium</keyword>
<keyword evidence="8 9" id="KW-0975">Bacterial flagellum</keyword>
<dbReference type="Gene3D" id="3.30.300.30">
    <property type="match status" value="1"/>
</dbReference>
<evidence type="ECO:0000256" key="4">
    <source>
        <dbReference type="ARBA" id="ARBA00022475"/>
    </source>
</evidence>
<keyword evidence="14" id="KW-0282">Flagellum</keyword>
<feature type="domain" description="Flagellar M-ring C-terminal" evidence="13">
    <location>
        <begin position="235"/>
        <end position="397"/>
    </location>
</feature>
<dbReference type="NCBIfam" id="TIGR00206">
    <property type="entry name" value="fliF"/>
    <property type="match status" value="1"/>
</dbReference>
<dbReference type="GO" id="GO:0071973">
    <property type="term" value="P:bacterial-type flagellum-dependent cell motility"/>
    <property type="evidence" value="ECO:0007669"/>
    <property type="project" value="InterPro"/>
</dbReference>
<dbReference type="InterPro" id="IPR000067">
    <property type="entry name" value="FlgMring_FliF"/>
</dbReference>
<feature type="compositionally biased region" description="Basic and acidic residues" evidence="10">
    <location>
        <begin position="314"/>
        <end position="323"/>
    </location>
</feature>
<reference evidence="14 15" key="1">
    <citation type="submission" date="2019-11" db="EMBL/GenBank/DDBJ databases">
        <title>Pseudooceanicola pacifica sp. nov., isolated from deep-sea sediment of the Pacific Ocean.</title>
        <authorList>
            <person name="Lyu L."/>
        </authorList>
    </citation>
    <scope>NUCLEOTIDE SEQUENCE [LARGE SCALE GENOMIC DNA]</scope>
    <source>
        <strain evidence="14 15">216_PA32_1</strain>
    </source>
</reference>
<keyword evidence="14" id="KW-0966">Cell projection</keyword>
<name>A0A844W0H9_9RHOB</name>